<protein>
    <submittedName>
        <fullName evidence="6">TetR/AcrR family transcriptional regulator</fullName>
    </submittedName>
</protein>
<keyword evidence="1" id="KW-0805">Transcription regulation</keyword>
<evidence type="ECO:0000259" key="5">
    <source>
        <dbReference type="PROSITE" id="PS50977"/>
    </source>
</evidence>
<gene>
    <name evidence="6" type="ORF">ISP19_01620</name>
</gene>
<dbReference type="PANTHER" id="PTHR47506">
    <property type="entry name" value="TRANSCRIPTIONAL REGULATORY PROTEIN"/>
    <property type="match status" value="1"/>
</dbReference>
<comment type="caution">
    <text evidence="6">The sequence shown here is derived from an EMBL/GenBank/DDBJ whole genome shotgun (WGS) entry which is preliminary data.</text>
</comment>
<evidence type="ECO:0000313" key="7">
    <source>
        <dbReference type="Proteomes" id="UP001430149"/>
    </source>
</evidence>
<evidence type="ECO:0000256" key="3">
    <source>
        <dbReference type="ARBA" id="ARBA00023163"/>
    </source>
</evidence>
<feature type="domain" description="HTH tetR-type" evidence="5">
    <location>
        <begin position="4"/>
        <end position="64"/>
    </location>
</feature>
<dbReference type="Pfam" id="PF00440">
    <property type="entry name" value="TetR_N"/>
    <property type="match status" value="1"/>
</dbReference>
<dbReference type="InterPro" id="IPR009057">
    <property type="entry name" value="Homeodomain-like_sf"/>
</dbReference>
<dbReference type="InterPro" id="IPR011075">
    <property type="entry name" value="TetR_C"/>
</dbReference>
<dbReference type="Gene3D" id="1.10.357.10">
    <property type="entry name" value="Tetracycline Repressor, domain 2"/>
    <property type="match status" value="1"/>
</dbReference>
<name>A0ABS2JYI7_9GAMM</name>
<dbReference type="Proteomes" id="UP001430149">
    <property type="component" value="Unassembled WGS sequence"/>
</dbReference>
<dbReference type="EMBL" id="JADIKE010000021">
    <property type="protein sequence ID" value="MBM7124065.1"/>
    <property type="molecule type" value="Genomic_DNA"/>
</dbReference>
<dbReference type="SUPFAM" id="SSF46689">
    <property type="entry name" value="Homeodomain-like"/>
    <property type="match status" value="1"/>
</dbReference>
<keyword evidence="3" id="KW-0804">Transcription</keyword>
<dbReference type="InterPro" id="IPR036271">
    <property type="entry name" value="Tet_transcr_reg_TetR-rel_C_sf"/>
</dbReference>
<keyword evidence="2 4" id="KW-0238">DNA-binding</keyword>
<keyword evidence="7" id="KW-1185">Reference proteome</keyword>
<evidence type="ECO:0000256" key="1">
    <source>
        <dbReference type="ARBA" id="ARBA00023015"/>
    </source>
</evidence>
<dbReference type="InterPro" id="IPR001647">
    <property type="entry name" value="HTH_TetR"/>
</dbReference>
<feature type="DNA-binding region" description="H-T-H motif" evidence="4">
    <location>
        <begin position="27"/>
        <end position="46"/>
    </location>
</feature>
<dbReference type="PANTHER" id="PTHR47506:SF1">
    <property type="entry name" value="HTH-TYPE TRANSCRIPTIONAL REGULATOR YJDC"/>
    <property type="match status" value="1"/>
</dbReference>
<evidence type="ECO:0000313" key="6">
    <source>
        <dbReference type="EMBL" id="MBM7124065.1"/>
    </source>
</evidence>
<evidence type="ECO:0000256" key="2">
    <source>
        <dbReference type="ARBA" id="ARBA00023125"/>
    </source>
</evidence>
<dbReference type="PROSITE" id="PS50977">
    <property type="entry name" value="HTH_TETR_2"/>
    <property type="match status" value="1"/>
</dbReference>
<sequence>METLPVRDQLLQHAQTLLMTRGYNGFSYRDLAALVDVKTSSIHYYFPAKDDLVLEAVRLYSSKTLSAMRHIDASLPPETKLKRYADQFGALMGDGDRICLCGMLAADITSLPDNVRHAVQAFFEASEAWLAKVLAEGMKQGTLHVSGNIECAARSLFAAFQGSVLASRLFQSKARLRDVVNALKSK</sequence>
<proteinExistence type="predicted"/>
<dbReference type="Pfam" id="PF16925">
    <property type="entry name" value="TetR_C_13"/>
    <property type="match status" value="1"/>
</dbReference>
<evidence type="ECO:0000256" key="4">
    <source>
        <dbReference type="PROSITE-ProRule" id="PRU00335"/>
    </source>
</evidence>
<accession>A0ABS2JYI7</accession>
<reference evidence="6" key="1">
    <citation type="submission" date="2020-10" db="EMBL/GenBank/DDBJ databases">
        <title>Phylogeny of dyella-like bacteria.</title>
        <authorList>
            <person name="Fu J."/>
        </authorList>
    </citation>
    <scope>NUCLEOTIDE SEQUENCE</scope>
    <source>
        <strain evidence="6">DHOC52</strain>
    </source>
</reference>
<organism evidence="6 7">
    <name type="scientific">Dyella flava</name>
    <dbReference type="NCBI Taxonomy" id="1920170"/>
    <lineage>
        <taxon>Bacteria</taxon>
        <taxon>Pseudomonadati</taxon>
        <taxon>Pseudomonadota</taxon>
        <taxon>Gammaproteobacteria</taxon>
        <taxon>Lysobacterales</taxon>
        <taxon>Rhodanobacteraceae</taxon>
        <taxon>Dyella</taxon>
    </lineage>
</organism>
<dbReference type="SUPFAM" id="SSF48498">
    <property type="entry name" value="Tetracyclin repressor-like, C-terminal domain"/>
    <property type="match status" value="1"/>
</dbReference>